<feature type="region of interest" description="Disordered" evidence="1">
    <location>
        <begin position="285"/>
        <end position="326"/>
    </location>
</feature>
<name>A0AAD5UJH2_9FUNG</name>
<sequence>MLRTIDSGITIGPTLRPTLSNCWLSDLQIEAELQKAQDIIDELQVALNIADIDFKLKRDRENLKTEEWTRIAAVPQACPAIEDEVELATKEDKVVAKEEKVVAKEDKVVTKEDKVVAKEEKVVAKEDKVVAKEDKVVAKEDKVVTKEDKDCGHGRLETIDEKDEDIVEVDFETTLEVEPVSGVLNEPELTARNVNPRHRRRNAVSDGYCLTGEPLKTIPSESRSRSRTIDFRGYILTKVSSVSPESEEDEESDGESSDVASEDSPLSALDDSLILNLEDLDSVQTVVPNDSQKQLPERSDLLPTDVAVAEESDQRGSLIPSPPSMKSALSYKSYSIAYSRPTNSL</sequence>
<feature type="compositionally biased region" description="Acidic residues" evidence="1">
    <location>
        <begin position="245"/>
        <end position="256"/>
    </location>
</feature>
<dbReference type="Proteomes" id="UP001210925">
    <property type="component" value="Unassembled WGS sequence"/>
</dbReference>
<evidence type="ECO:0000313" key="3">
    <source>
        <dbReference type="Proteomes" id="UP001210925"/>
    </source>
</evidence>
<protein>
    <submittedName>
        <fullName evidence="2">Uncharacterized protein</fullName>
    </submittedName>
</protein>
<dbReference type="AlphaFoldDB" id="A0AAD5UJH2"/>
<evidence type="ECO:0000256" key="1">
    <source>
        <dbReference type="SAM" id="MobiDB-lite"/>
    </source>
</evidence>
<dbReference type="EMBL" id="JADGKB010000015">
    <property type="protein sequence ID" value="KAJ3259871.1"/>
    <property type="molecule type" value="Genomic_DNA"/>
</dbReference>
<organism evidence="2 3">
    <name type="scientific">Boothiomyces macroporosus</name>
    <dbReference type="NCBI Taxonomy" id="261099"/>
    <lineage>
        <taxon>Eukaryota</taxon>
        <taxon>Fungi</taxon>
        <taxon>Fungi incertae sedis</taxon>
        <taxon>Chytridiomycota</taxon>
        <taxon>Chytridiomycota incertae sedis</taxon>
        <taxon>Chytridiomycetes</taxon>
        <taxon>Rhizophydiales</taxon>
        <taxon>Terramycetaceae</taxon>
        <taxon>Boothiomyces</taxon>
    </lineage>
</organism>
<accession>A0AAD5UJH2</accession>
<gene>
    <name evidence="2" type="ORF">HK103_001762</name>
</gene>
<keyword evidence="3" id="KW-1185">Reference proteome</keyword>
<feature type="region of interest" description="Disordered" evidence="1">
    <location>
        <begin position="240"/>
        <end position="271"/>
    </location>
</feature>
<reference evidence="2" key="1">
    <citation type="submission" date="2020-05" db="EMBL/GenBank/DDBJ databases">
        <title>Phylogenomic resolution of chytrid fungi.</title>
        <authorList>
            <person name="Stajich J.E."/>
            <person name="Amses K."/>
            <person name="Simmons R."/>
            <person name="Seto K."/>
            <person name="Myers J."/>
            <person name="Bonds A."/>
            <person name="Quandt C.A."/>
            <person name="Barry K."/>
            <person name="Liu P."/>
            <person name="Grigoriev I."/>
            <person name="Longcore J.E."/>
            <person name="James T.Y."/>
        </authorList>
    </citation>
    <scope>NUCLEOTIDE SEQUENCE</scope>
    <source>
        <strain evidence="2">PLAUS21</strain>
    </source>
</reference>
<comment type="caution">
    <text evidence="2">The sequence shown here is derived from an EMBL/GenBank/DDBJ whole genome shotgun (WGS) entry which is preliminary data.</text>
</comment>
<evidence type="ECO:0000313" key="2">
    <source>
        <dbReference type="EMBL" id="KAJ3259871.1"/>
    </source>
</evidence>
<proteinExistence type="predicted"/>
<feature type="compositionally biased region" description="Polar residues" evidence="1">
    <location>
        <begin position="285"/>
        <end position="294"/>
    </location>
</feature>